<dbReference type="InterPro" id="IPR035980">
    <property type="entry name" value="Ribosomal_bS6_sf"/>
</dbReference>
<protein>
    <recommendedName>
        <fullName evidence="5 6">Small ribosomal subunit protein bS6</fullName>
    </recommendedName>
</protein>
<dbReference type="Proteomes" id="UP000477311">
    <property type="component" value="Unassembled WGS sequence"/>
</dbReference>
<keyword evidence="6" id="KW-0699">rRNA-binding</keyword>
<dbReference type="InterPro" id="IPR020814">
    <property type="entry name" value="Ribosomal_S6_plastid/chlpt"/>
</dbReference>
<comment type="function">
    <text evidence="4 6">Binds together with bS18 to 16S ribosomal RNA.</text>
</comment>
<dbReference type="HAMAP" id="MF_00360">
    <property type="entry name" value="Ribosomal_bS6"/>
    <property type="match status" value="1"/>
</dbReference>
<reference evidence="7 8" key="1">
    <citation type="submission" date="2020-02" db="EMBL/GenBank/DDBJ databases">
        <title>Draft genome sequence of Limisphaera ngatamarikiensis NGM72.4T, a thermophilic Verrucomicrobia grouped in subdivision 3.</title>
        <authorList>
            <person name="Carere C.R."/>
            <person name="Steen J."/>
            <person name="Hugenholtz P."/>
            <person name="Stott M.B."/>
        </authorList>
    </citation>
    <scope>NUCLEOTIDE SEQUENCE [LARGE SCALE GENOMIC DNA]</scope>
    <source>
        <strain evidence="7 8">NGM72.4</strain>
    </source>
</reference>
<dbReference type="NCBIfam" id="TIGR00166">
    <property type="entry name" value="S6"/>
    <property type="match status" value="1"/>
</dbReference>
<evidence type="ECO:0000256" key="6">
    <source>
        <dbReference type="HAMAP-Rule" id="MF_00360"/>
    </source>
</evidence>
<dbReference type="GO" id="GO:0003735">
    <property type="term" value="F:structural constituent of ribosome"/>
    <property type="evidence" value="ECO:0007669"/>
    <property type="project" value="InterPro"/>
</dbReference>
<proteinExistence type="inferred from homology"/>
<dbReference type="GO" id="GO:1990904">
    <property type="term" value="C:ribonucleoprotein complex"/>
    <property type="evidence" value="ECO:0007669"/>
    <property type="project" value="UniProtKB-KW"/>
</dbReference>
<keyword evidence="2 6" id="KW-0689">Ribosomal protein</keyword>
<dbReference type="InterPro" id="IPR014717">
    <property type="entry name" value="Transl_elong_EF1B/ribsomal_bS6"/>
</dbReference>
<dbReference type="GO" id="GO:0005840">
    <property type="term" value="C:ribosome"/>
    <property type="evidence" value="ECO:0007669"/>
    <property type="project" value="UniProtKB-KW"/>
</dbReference>
<name>A0A6M1RXL6_9BACT</name>
<evidence type="ECO:0000256" key="1">
    <source>
        <dbReference type="ARBA" id="ARBA00009512"/>
    </source>
</evidence>
<dbReference type="Pfam" id="PF01250">
    <property type="entry name" value="Ribosomal_S6"/>
    <property type="match status" value="1"/>
</dbReference>
<organism evidence="7 8">
    <name type="scientific">Limisphaera ngatamarikiensis</name>
    <dbReference type="NCBI Taxonomy" id="1324935"/>
    <lineage>
        <taxon>Bacteria</taxon>
        <taxon>Pseudomonadati</taxon>
        <taxon>Verrucomicrobiota</taxon>
        <taxon>Verrucomicrobiia</taxon>
        <taxon>Limisphaerales</taxon>
        <taxon>Limisphaeraceae</taxon>
        <taxon>Limisphaera</taxon>
    </lineage>
</organism>
<dbReference type="RefSeq" id="WP_165108585.1">
    <property type="nucleotide sequence ID" value="NZ_JAAKYA010000082.1"/>
</dbReference>
<evidence type="ECO:0000313" key="8">
    <source>
        <dbReference type="Proteomes" id="UP000477311"/>
    </source>
</evidence>
<gene>
    <name evidence="6 7" type="primary">rpsF</name>
    <name evidence="7" type="ORF">G4L39_12575</name>
</gene>
<keyword evidence="3 6" id="KW-0687">Ribonucleoprotein</keyword>
<dbReference type="GO" id="GO:0019843">
    <property type="term" value="F:rRNA binding"/>
    <property type="evidence" value="ECO:0007669"/>
    <property type="project" value="UniProtKB-UniRule"/>
</dbReference>
<dbReference type="GO" id="GO:0006412">
    <property type="term" value="P:translation"/>
    <property type="evidence" value="ECO:0007669"/>
    <property type="project" value="UniProtKB-UniRule"/>
</dbReference>
<evidence type="ECO:0000256" key="5">
    <source>
        <dbReference type="ARBA" id="ARBA00035294"/>
    </source>
</evidence>
<dbReference type="EMBL" id="JAAKYA010000082">
    <property type="protein sequence ID" value="NGO40221.1"/>
    <property type="molecule type" value="Genomic_DNA"/>
</dbReference>
<accession>A0A6M1RXL6</accession>
<sequence>MKRYEGLFILNTAGQEEGLNEIIDRITAQIKNVGGRVETVQKMGRHSFARVANRKVTSGFYVNFIFEAPPEAIAQLRNKFRLMEEIFRVMFTVAPATAGAAA</sequence>
<evidence type="ECO:0000256" key="2">
    <source>
        <dbReference type="ARBA" id="ARBA00022980"/>
    </source>
</evidence>
<evidence type="ECO:0000256" key="4">
    <source>
        <dbReference type="ARBA" id="ARBA00035104"/>
    </source>
</evidence>
<evidence type="ECO:0000313" key="7">
    <source>
        <dbReference type="EMBL" id="NGO40221.1"/>
    </source>
</evidence>
<dbReference type="Gene3D" id="3.30.70.60">
    <property type="match status" value="1"/>
</dbReference>
<comment type="caution">
    <text evidence="7">The sequence shown here is derived from an EMBL/GenBank/DDBJ whole genome shotgun (WGS) entry which is preliminary data.</text>
</comment>
<dbReference type="SUPFAM" id="SSF54995">
    <property type="entry name" value="Ribosomal protein S6"/>
    <property type="match status" value="1"/>
</dbReference>
<keyword evidence="8" id="KW-1185">Reference proteome</keyword>
<dbReference type="AlphaFoldDB" id="A0A6M1RXL6"/>
<dbReference type="InterPro" id="IPR000529">
    <property type="entry name" value="Ribosomal_bS6"/>
</dbReference>
<keyword evidence="6" id="KW-0694">RNA-binding</keyword>
<comment type="similarity">
    <text evidence="1 6">Belongs to the bacterial ribosomal protein bS6 family.</text>
</comment>
<dbReference type="CDD" id="cd00473">
    <property type="entry name" value="bS6"/>
    <property type="match status" value="1"/>
</dbReference>
<evidence type="ECO:0000256" key="3">
    <source>
        <dbReference type="ARBA" id="ARBA00023274"/>
    </source>
</evidence>